<gene>
    <name evidence="2" type="ORF">K7472_25555</name>
</gene>
<reference evidence="2 3" key="1">
    <citation type="submission" date="2021-08" db="EMBL/GenBank/DDBJ databases">
        <title>Streptomyces sp. PTM05 isolated from lichen.</title>
        <authorList>
            <person name="Somphong A."/>
            <person name="Phongsopitanun W."/>
            <person name="Tanasupawat S."/>
        </authorList>
    </citation>
    <scope>NUCLEOTIDE SEQUENCE [LARGE SCALE GENOMIC DNA]</scope>
    <source>
        <strain evidence="2 3">Ptm05</strain>
    </source>
</reference>
<accession>A0ABS7QY96</accession>
<dbReference type="EMBL" id="JAINVZ010000022">
    <property type="protein sequence ID" value="MBY8888178.1"/>
    <property type="molecule type" value="Genomic_DNA"/>
</dbReference>
<evidence type="ECO:0000256" key="1">
    <source>
        <dbReference type="SAM" id="MobiDB-lite"/>
    </source>
</evidence>
<feature type="region of interest" description="Disordered" evidence="1">
    <location>
        <begin position="61"/>
        <end position="81"/>
    </location>
</feature>
<protein>
    <recommendedName>
        <fullName evidence="4">FXSXX-COOH protein</fullName>
    </recommendedName>
</protein>
<keyword evidence="3" id="KW-1185">Reference proteome</keyword>
<feature type="compositionally biased region" description="Basic and acidic residues" evidence="1">
    <location>
        <begin position="63"/>
        <end position="81"/>
    </location>
</feature>
<feature type="region of interest" description="Disordered" evidence="1">
    <location>
        <begin position="1"/>
        <end position="32"/>
    </location>
</feature>
<comment type="caution">
    <text evidence="2">The sequence shown here is derived from an EMBL/GenBank/DDBJ whole genome shotgun (WGS) entry which is preliminary data.</text>
</comment>
<evidence type="ECO:0000313" key="2">
    <source>
        <dbReference type="EMBL" id="MBY8888178.1"/>
    </source>
</evidence>
<proteinExistence type="predicted"/>
<organism evidence="2 3">
    <name type="scientific">Streptantibioticus parmotrematis</name>
    <dbReference type="NCBI Taxonomy" id="2873249"/>
    <lineage>
        <taxon>Bacteria</taxon>
        <taxon>Bacillati</taxon>
        <taxon>Actinomycetota</taxon>
        <taxon>Actinomycetes</taxon>
        <taxon>Kitasatosporales</taxon>
        <taxon>Streptomycetaceae</taxon>
        <taxon>Streptantibioticus</taxon>
    </lineage>
</organism>
<evidence type="ECO:0008006" key="4">
    <source>
        <dbReference type="Google" id="ProtNLM"/>
    </source>
</evidence>
<evidence type="ECO:0000313" key="3">
    <source>
        <dbReference type="Proteomes" id="UP001198565"/>
    </source>
</evidence>
<name>A0ABS7QY96_9ACTN</name>
<dbReference type="RefSeq" id="WP_222980911.1">
    <property type="nucleotide sequence ID" value="NZ_JAINVZ010000022.1"/>
</dbReference>
<sequence length="81" mass="8167">MNHAVGAAPGGAGATLPEPGHGPAPSREALPDFTGVDLDDLLPRVSHPALAAVLPGLAARSRRPGEAAAYHEDAPDMRAVD</sequence>
<dbReference type="Proteomes" id="UP001198565">
    <property type="component" value="Unassembled WGS sequence"/>
</dbReference>